<accession>X1NZV7</accession>
<reference evidence="1" key="1">
    <citation type="journal article" date="2014" name="Front. Microbiol.">
        <title>High frequency of phylogenetically diverse reductive dehalogenase-homologous genes in deep subseafloor sedimentary metagenomes.</title>
        <authorList>
            <person name="Kawai M."/>
            <person name="Futagami T."/>
            <person name="Toyoda A."/>
            <person name="Takaki Y."/>
            <person name="Nishi S."/>
            <person name="Hori S."/>
            <person name="Arai W."/>
            <person name="Tsubouchi T."/>
            <person name="Morono Y."/>
            <person name="Uchiyama I."/>
            <person name="Ito T."/>
            <person name="Fujiyama A."/>
            <person name="Inagaki F."/>
            <person name="Takami H."/>
        </authorList>
    </citation>
    <scope>NUCLEOTIDE SEQUENCE</scope>
    <source>
        <strain evidence="1">Expedition CK06-06</strain>
    </source>
</reference>
<evidence type="ECO:0000313" key="1">
    <source>
        <dbReference type="EMBL" id="GAI35736.1"/>
    </source>
</evidence>
<dbReference type="EMBL" id="BARV01027302">
    <property type="protein sequence ID" value="GAI35736.1"/>
    <property type="molecule type" value="Genomic_DNA"/>
</dbReference>
<gene>
    <name evidence="1" type="ORF">S06H3_43952</name>
</gene>
<protein>
    <submittedName>
        <fullName evidence="1">Uncharacterized protein</fullName>
    </submittedName>
</protein>
<feature type="non-terminal residue" evidence="1">
    <location>
        <position position="1"/>
    </location>
</feature>
<organism evidence="1">
    <name type="scientific">marine sediment metagenome</name>
    <dbReference type="NCBI Taxonomy" id="412755"/>
    <lineage>
        <taxon>unclassified sequences</taxon>
        <taxon>metagenomes</taxon>
        <taxon>ecological metagenomes</taxon>
    </lineage>
</organism>
<dbReference type="AlphaFoldDB" id="X1NZV7"/>
<sequence length="45" mass="5618">KYWFIYSEFACLVDDMIQNYGKEKFLQYMTELLKEKRQICMGLLW</sequence>
<comment type="caution">
    <text evidence="1">The sequence shown here is derived from an EMBL/GenBank/DDBJ whole genome shotgun (WGS) entry which is preliminary data.</text>
</comment>
<name>X1NZV7_9ZZZZ</name>
<proteinExistence type="predicted"/>